<evidence type="ECO:0000313" key="4">
    <source>
        <dbReference type="Proteomes" id="UP000799750"/>
    </source>
</evidence>
<dbReference type="InterPro" id="IPR056693">
    <property type="entry name" value="DUF7791"/>
</dbReference>
<organism evidence="3 4">
    <name type="scientific">Lophium mytilinum</name>
    <dbReference type="NCBI Taxonomy" id="390894"/>
    <lineage>
        <taxon>Eukaryota</taxon>
        <taxon>Fungi</taxon>
        <taxon>Dikarya</taxon>
        <taxon>Ascomycota</taxon>
        <taxon>Pezizomycotina</taxon>
        <taxon>Dothideomycetes</taxon>
        <taxon>Pleosporomycetidae</taxon>
        <taxon>Mytilinidiales</taxon>
        <taxon>Mytilinidiaceae</taxon>
        <taxon>Lophium</taxon>
    </lineage>
</organism>
<evidence type="ECO:0000256" key="1">
    <source>
        <dbReference type="ARBA" id="ARBA00022737"/>
    </source>
</evidence>
<dbReference type="AlphaFoldDB" id="A0A6A6QIN8"/>
<dbReference type="OrthoDB" id="443402at2759"/>
<sequence>MEPFSALAVATGVVTFVEFSSKLISGSRKLYRSTDGRTDEHDDLRHITQTLSAQSQELQRLQATDSTSQQSHDLRTLCQDAQRVAAELIQVLDSIQLEQEGTRWQSCLSALKSRWKEDHIEELQRRIDGFRQQLTLNIVVILREEVYSSRSDVGGRLESVLKTLQAHIQENRQWGKDLIQIIREQYTNDLNYDSSIFSRSNLGELGLQVQADEFARHILRCLDYKERQDRHDRISDRYRETFEWIYRTDTPEGTEGIGATWDNFSEWLESRSQLYWISGKAGAGKTTLMKLLHDDPRTDRLLSESMDHGIPVVRAGFFFWNSGASVEMSQHGLVQSLLRQIVAQCQDIAPSAFPDRWETFSLLGLPPNEDLTWTELLRAFLRLIEQVGPSKRFFFLIDGLDEYQGEKQQLIVFLEKLLTLPNCRVKMCVSSRLWPVFEDAFAKRPSLHIHELTLPDMRHFITSSFGKNAGYLALKAEDPEYATKLTEDIAQKASGVFLWVSLVVDLLLAGLSNGDNMNDLEKRLESIPPDLEGFFQKILDSQEPAHREHASQLFQIFRASSGEIQSPLQVLTFAFADEDADAILEATIAPLDPEKLEAKIDRFRRRLNSRCKGLLEVPKRHLSAFSTVEYLHRTVKDFIEDEDTWEKIKNTAPKSFDPNLSLTLSYLMLMKTNIADNIGELEALMKGFVRHLSECRSDTSMNVRIKALDQLDTTLVYLTFKSSKNGKSMMTTLADTHLGVRPHWTHIDQIVDGWPKHRPRDFLNYVVAFGFVWYLESKLPSWNPMDRDDRLVPLLLDAAYVYNTAPSSNLRKLLPYPYLSERDISYARGLDMMRFLLDNGADFGEIFEGSTILDHVANAPKHKIKPGALEELNEFAILHGQSPAKESHKTKSKRASLSLFNRTMTFAETSYKYQSQLNHAYLGPRDQNVEDDEKSGRS</sequence>
<reference evidence="3" key="1">
    <citation type="journal article" date="2020" name="Stud. Mycol.">
        <title>101 Dothideomycetes genomes: a test case for predicting lifestyles and emergence of pathogens.</title>
        <authorList>
            <person name="Haridas S."/>
            <person name="Albert R."/>
            <person name="Binder M."/>
            <person name="Bloem J."/>
            <person name="Labutti K."/>
            <person name="Salamov A."/>
            <person name="Andreopoulos B."/>
            <person name="Baker S."/>
            <person name="Barry K."/>
            <person name="Bills G."/>
            <person name="Bluhm B."/>
            <person name="Cannon C."/>
            <person name="Castanera R."/>
            <person name="Culley D."/>
            <person name="Daum C."/>
            <person name="Ezra D."/>
            <person name="Gonzalez J."/>
            <person name="Henrissat B."/>
            <person name="Kuo A."/>
            <person name="Liang C."/>
            <person name="Lipzen A."/>
            <person name="Lutzoni F."/>
            <person name="Magnuson J."/>
            <person name="Mondo S."/>
            <person name="Nolan M."/>
            <person name="Ohm R."/>
            <person name="Pangilinan J."/>
            <person name="Park H.-J."/>
            <person name="Ramirez L."/>
            <person name="Alfaro M."/>
            <person name="Sun H."/>
            <person name="Tritt A."/>
            <person name="Yoshinaga Y."/>
            <person name="Zwiers L.-H."/>
            <person name="Turgeon B."/>
            <person name="Goodwin S."/>
            <person name="Spatafora J."/>
            <person name="Crous P."/>
            <person name="Grigoriev I."/>
        </authorList>
    </citation>
    <scope>NUCLEOTIDE SEQUENCE</scope>
    <source>
        <strain evidence="3">CBS 269.34</strain>
    </source>
</reference>
<dbReference type="Gene3D" id="3.40.50.300">
    <property type="entry name" value="P-loop containing nucleotide triphosphate hydrolases"/>
    <property type="match status" value="1"/>
</dbReference>
<dbReference type="Pfam" id="PF25053">
    <property type="entry name" value="DUF7791"/>
    <property type="match status" value="1"/>
</dbReference>
<protein>
    <recommendedName>
        <fullName evidence="2">NACHT domain-containing protein</fullName>
    </recommendedName>
</protein>
<dbReference type="EMBL" id="MU004195">
    <property type="protein sequence ID" value="KAF2491866.1"/>
    <property type="molecule type" value="Genomic_DNA"/>
</dbReference>
<dbReference type="InterPro" id="IPR056884">
    <property type="entry name" value="NPHP3-like_N"/>
</dbReference>
<evidence type="ECO:0000313" key="3">
    <source>
        <dbReference type="EMBL" id="KAF2491866.1"/>
    </source>
</evidence>
<accession>A0A6A6QIN8</accession>
<dbReference type="SUPFAM" id="SSF52540">
    <property type="entry name" value="P-loop containing nucleoside triphosphate hydrolases"/>
    <property type="match status" value="1"/>
</dbReference>
<dbReference type="Proteomes" id="UP000799750">
    <property type="component" value="Unassembled WGS sequence"/>
</dbReference>
<dbReference type="PANTHER" id="PTHR10039:SF5">
    <property type="entry name" value="NACHT DOMAIN-CONTAINING PROTEIN"/>
    <property type="match status" value="1"/>
</dbReference>
<dbReference type="PROSITE" id="PS50837">
    <property type="entry name" value="NACHT"/>
    <property type="match status" value="1"/>
</dbReference>
<feature type="domain" description="NACHT" evidence="2">
    <location>
        <begin position="273"/>
        <end position="432"/>
    </location>
</feature>
<keyword evidence="4" id="KW-1185">Reference proteome</keyword>
<evidence type="ECO:0000259" key="2">
    <source>
        <dbReference type="PROSITE" id="PS50837"/>
    </source>
</evidence>
<dbReference type="PANTHER" id="PTHR10039">
    <property type="entry name" value="AMELOGENIN"/>
    <property type="match status" value="1"/>
</dbReference>
<dbReference type="InterPro" id="IPR007111">
    <property type="entry name" value="NACHT_NTPase"/>
</dbReference>
<gene>
    <name evidence="3" type="ORF">BU16DRAFT_542947</name>
</gene>
<dbReference type="Pfam" id="PF24883">
    <property type="entry name" value="NPHP3_N"/>
    <property type="match status" value="1"/>
</dbReference>
<proteinExistence type="predicted"/>
<keyword evidence="1" id="KW-0677">Repeat</keyword>
<dbReference type="InterPro" id="IPR027417">
    <property type="entry name" value="P-loop_NTPase"/>
</dbReference>
<name>A0A6A6QIN8_9PEZI</name>